<dbReference type="InterPro" id="IPR011146">
    <property type="entry name" value="HIT-like"/>
</dbReference>
<evidence type="ECO:0000313" key="3">
    <source>
        <dbReference type="EMBL" id="KAA0163541.1"/>
    </source>
</evidence>
<dbReference type="PRINTS" id="PR00332">
    <property type="entry name" value="HISTRIAD"/>
</dbReference>
<dbReference type="GO" id="GO:0003824">
    <property type="term" value="F:catalytic activity"/>
    <property type="evidence" value="ECO:0007669"/>
    <property type="project" value="InterPro"/>
</dbReference>
<feature type="domain" description="HIT" evidence="2">
    <location>
        <begin position="17"/>
        <end position="56"/>
    </location>
</feature>
<dbReference type="PANTHER" id="PTHR23089">
    <property type="entry name" value="HISTIDINE TRIAD HIT PROTEIN"/>
    <property type="match status" value="1"/>
</dbReference>
<gene>
    <name evidence="3" type="ORF">FNF28_04198</name>
</gene>
<comment type="caution">
    <text evidence="3">The sequence shown here is derived from an EMBL/GenBank/DDBJ whole genome shotgun (WGS) entry which is preliminary data.</text>
</comment>
<dbReference type="PROSITE" id="PS51084">
    <property type="entry name" value="HIT_2"/>
    <property type="match status" value="1"/>
</dbReference>
<dbReference type="InterPro" id="IPR001310">
    <property type="entry name" value="Histidine_triad_HIT"/>
</dbReference>
<dbReference type="Gene3D" id="3.30.428.10">
    <property type="entry name" value="HIT-like"/>
    <property type="match status" value="1"/>
</dbReference>
<evidence type="ECO:0000256" key="1">
    <source>
        <dbReference type="PROSITE-ProRule" id="PRU00464"/>
    </source>
</evidence>
<dbReference type="SUPFAM" id="SSF54197">
    <property type="entry name" value="HIT-like"/>
    <property type="match status" value="1"/>
</dbReference>
<reference evidence="3 4" key="1">
    <citation type="submission" date="2019-07" db="EMBL/GenBank/DDBJ databases">
        <title>Genomes of Cafeteria roenbergensis.</title>
        <authorList>
            <person name="Fischer M.G."/>
            <person name="Hackl T."/>
            <person name="Roman M."/>
        </authorList>
    </citation>
    <scope>NUCLEOTIDE SEQUENCE [LARGE SCALE GENOMIC DNA]</scope>
    <source>
        <strain evidence="3 4">RCC970-E3</strain>
    </source>
</reference>
<name>A0A5A8DID5_CAFRO</name>
<proteinExistence type="predicted"/>
<dbReference type="EMBL" id="VLTL01000065">
    <property type="protein sequence ID" value="KAA0163541.1"/>
    <property type="molecule type" value="Genomic_DNA"/>
</dbReference>
<comment type="caution">
    <text evidence="1">Lacks conserved residue(s) required for the propagation of feature annotation.</text>
</comment>
<protein>
    <recommendedName>
        <fullName evidence="2">HIT domain-containing protein</fullName>
    </recommendedName>
</protein>
<dbReference type="Pfam" id="PF11969">
    <property type="entry name" value="DcpS_C"/>
    <property type="match status" value="1"/>
</dbReference>
<dbReference type="Proteomes" id="UP000324907">
    <property type="component" value="Unassembled WGS sequence"/>
</dbReference>
<evidence type="ECO:0000259" key="2">
    <source>
        <dbReference type="PROSITE" id="PS51084"/>
    </source>
</evidence>
<sequence>MASAIFAPNVDGFPDTVFGKILRKEIPSSVVYEDDSVYAFNDIAPQAPVHVVVIPKVRGDASSESRLLRTATRRFWASSCWRPARSPRLPVWPKEATALSSTPASMGARPWTTSTCT</sequence>
<evidence type="ECO:0000313" key="4">
    <source>
        <dbReference type="Proteomes" id="UP000324907"/>
    </source>
</evidence>
<dbReference type="AlphaFoldDB" id="A0A5A8DID5"/>
<dbReference type="InterPro" id="IPR036265">
    <property type="entry name" value="HIT-like_sf"/>
</dbReference>
<organism evidence="3 4">
    <name type="scientific">Cafeteria roenbergensis</name>
    <name type="common">Marine flagellate</name>
    <dbReference type="NCBI Taxonomy" id="33653"/>
    <lineage>
        <taxon>Eukaryota</taxon>
        <taxon>Sar</taxon>
        <taxon>Stramenopiles</taxon>
        <taxon>Bigyra</taxon>
        <taxon>Opalozoa</taxon>
        <taxon>Bicosoecida</taxon>
        <taxon>Cafeteriaceae</taxon>
        <taxon>Cafeteria</taxon>
    </lineage>
</organism>
<accession>A0A5A8DID5</accession>